<reference evidence="1" key="1">
    <citation type="submission" date="2022-11" db="EMBL/GenBank/DDBJ databases">
        <authorList>
            <person name="Kikuchi T."/>
        </authorList>
    </citation>
    <scope>NUCLEOTIDE SEQUENCE</scope>
    <source>
        <strain evidence="1">PS1010</strain>
    </source>
</reference>
<evidence type="ECO:0000313" key="1">
    <source>
        <dbReference type="EMBL" id="CAI5444885.1"/>
    </source>
</evidence>
<name>A0A9P1IHV3_9PELO</name>
<dbReference type="AlphaFoldDB" id="A0A9P1IHV3"/>
<comment type="caution">
    <text evidence="1">The sequence shown here is derived from an EMBL/GenBank/DDBJ whole genome shotgun (WGS) entry which is preliminary data.</text>
</comment>
<accession>A0A9P1IHV3</accession>
<evidence type="ECO:0008006" key="3">
    <source>
        <dbReference type="Google" id="ProtNLM"/>
    </source>
</evidence>
<keyword evidence="2" id="KW-1185">Reference proteome</keyword>
<organism evidence="1 2">
    <name type="scientific">Caenorhabditis angaria</name>
    <dbReference type="NCBI Taxonomy" id="860376"/>
    <lineage>
        <taxon>Eukaryota</taxon>
        <taxon>Metazoa</taxon>
        <taxon>Ecdysozoa</taxon>
        <taxon>Nematoda</taxon>
        <taxon>Chromadorea</taxon>
        <taxon>Rhabditida</taxon>
        <taxon>Rhabditina</taxon>
        <taxon>Rhabditomorpha</taxon>
        <taxon>Rhabditoidea</taxon>
        <taxon>Rhabditidae</taxon>
        <taxon>Peloderinae</taxon>
        <taxon>Caenorhabditis</taxon>
    </lineage>
</organism>
<protein>
    <recommendedName>
        <fullName evidence="3">F-box domain-containing protein</fullName>
    </recommendedName>
</protein>
<proteinExistence type="predicted"/>
<dbReference type="Proteomes" id="UP001152747">
    <property type="component" value="Unassembled WGS sequence"/>
</dbReference>
<gene>
    <name evidence="1" type="ORF">CAMP_LOCUS7522</name>
</gene>
<evidence type="ECO:0000313" key="2">
    <source>
        <dbReference type="Proteomes" id="UP001152747"/>
    </source>
</evidence>
<dbReference type="EMBL" id="CANHGI010000003">
    <property type="protein sequence ID" value="CAI5444885.1"/>
    <property type="molecule type" value="Genomic_DNA"/>
</dbReference>
<sequence>MFRKLFLKFSKCLRFFITPFARHIEEEEKEEKEEEAPIKKLPAEVLGVIFTKLKYEDAQNFKNLSSSLLNAYKFERRNLPGPECNAHVRYKNKELRLEITIMKTIQLAKIIPLQITVPLTKTVPLNEWKYLFKNSKCKEFSMTVDEDIPIDVLKTIFCCRSIKFFIYCGKSINQMTIDLVSAYKPKKLNFFVNNWHSEIQDHPDEPGSYLASIRKFFEQNEHFLIRRKHNANYIPFFFIMFHTNPNAQKVQSIKLFLEKNVSGVYDCDVECKQLMGTKRVLMILYDAR</sequence>